<feature type="transmembrane region" description="Helical" evidence="1">
    <location>
        <begin position="276"/>
        <end position="297"/>
    </location>
</feature>
<keyword evidence="1" id="KW-1133">Transmembrane helix</keyword>
<feature type="transmembrane region" description="Helical" evidence="1">
    <location>
        <begin position="238"/>
        <end position="256"/>
    </location>
</feature>
<keyword evidence="1" id="KW-0472">Membrane</keyword>
<reference evidence="2" key="1">
    <citation type="submission" date="2021-03" db="EMBL/GenBank/DDBJ databases">
        <authorList>
            <person name="Tagirdzhanova G."/>
        </authorList>
    </citation>
    <scope>NUCLEOTIDE SEQUENCE</scope>
</reference>
<dbReference type="InterPro" id="IPR046536">
    <property type="entry name" value="DUF6601"/>
</dbReference>
<dbReference type="PANTHER" id="PTHR34414">
    <property type="entry name" value="HET DOMAIN-CONTAINING PROTEIN-RELATED"/>
    <property type="match status" value="1"/>
</dbReference>
<gene>
    <name evidence="2" type="ORF">HETSPECPRED_008745</name>
</gene>
<dbReference type="OrthoDB" id="5086500at2759"/>
<dbReference type="EMBL" id="CAJPDS010000069">
    <property type="protein sequence ID" value="CAF9933687.1"/>
    <property type="molecule type" value="Genomic_DNA"/>
</dbReference>
<organism evidence="2 3">
    <name type="scientific">Heterodermia speciosa</name>
    <dbReference type="NCBI Taxonomy" id="116794"/>
    <lineage>
        <taxon>Eukaryota</taxon>
        <taxon>Fungi</taxon>
        <taxon>Dikarya</taxon>
        <taxon>Ascomycota</taxon>
        <taxon>Pezizomycotina</taxon>
        <taxon>Lecanoromycetes</taxon>
        <taxon>OSLEUM clade</taxon>
        <taxon>Lecanoromycetidae</taxon>
        <taxon>Caliciales</taxon>
        <taxon>Physciaceae</taxon>
        <taxon>Heterodermia</taxon>
    </lineage>
</organism>
<keyword evidence="1" id="KW-0812">Transmembrane</keyword>
<evidence type="ECO:0000313" key="2">
    <source>
        <dbReference type="EMBL" id="CAF9933687.1"/>
    </source>
</evidence>
<name>A0A8H3FZ56_9LECA</name>
<proteinExistence type="predicted"/>
<accession>A0A8H3FZ56</accession>
<evidence type="ECO:0000256" key="1">
    <source>
        <dbReference type="SAM" id="Phobius"/>
    </source>
</evidence>
<dbReference type="PANTHER" id="PTHR34414:SF1">
    <property type="entry name" value="SUBTILISIN-LIKE SERINE PROTEASE"/>
    <property type="match status" value="1"/>
</dbReference>
<protein>
    <submittedName>
        <fullName evidence="2">Uncharacterized protein</fullName>
    </submittedName>
</protein>
<dbReference type="Pfam" id="PF20246">
    <property type="entry name" value="DUF6601"/>
    <property type="match status" value="1"/>
</dbReference>
<evidence type="ECO:0000313" key="3">
    <source>
        <dbReference type="Proteomes" id="UP000664521"/>
    </source>
</evidence>
<dbReference type="AlphaFoldDB" id="A0A8H3FZ56"/>
<sequence length="332" mass="38176">MLSIPFALEQELSHQLSISSDSLRLEREDEPSSCRLPDQPNILLNSPDFCEYLNREFRTTELDAFTPYFWLLTTPSHTNISPLHHQLVKGRQIILTEEPQLHLLWVYNSIFVKPIPRFLLSHAFWKFCLSPESSPLSPNDRQATFGAIRGLFRSYYHLIKYKSDFDLASENRLIPEGVEWEPLADFLSCFADLENDAVSSRYNFGEIRFTRLKFWSSILLHRLSFKFYGQYADHFSRFYGPLLFIFGVLTVVLSAMQVALATNVQTWSTFTLVCRWLAVATILLVALIGGGLLLKLLKMVGDELLYVLSKALFKRGKRRKSGATKSKSSECI</sequence>
<keyword evidence="3" id="KW-1185">Reference proteome</keyword>
<comment type="caution">
    <text evidence="2">The sequence shown here is derived from an EMBL/GenBank/DDBJ whole genome shotgun (WGS) entry which is preliminary data.</text>
</comment>
<dbReference type="Proteomes" id="UP000664521">
    <property type="component" value="Unassembled WGS sequence"/>
</dbReference>